<accession>A0A023B2M0</accession>
<sequence length="163" mass="18070">MHEPEYNDLMALNNIVILATVAEKPKPCSRSRVVCQRVLEYAVVAAVVAAIEYGFTAHNSRDGVKSYLAVNGSAPSNGTVPVPQGLHQVLTTEAPNLVNRLPMGQWVKQESYRAPNAVCVDMFYNRAKTDVKVRELMLTDHELCGRENNGTLMCQNLMVRNPQ</sequence>
<gene>
    <name evidence="1" type="ORF">GNI_119800</name>
</gene>
<dbReference type="RefSeq" id="XP_011131824.1">
    <property type="nucleotide sequence ID" value="XM_011133522.1"/>
</dbReference>
<reference evidence="1" key="1">
    <citation type="submission" date="2013-12" db="EMBL/GenBank/DDBJ databases">
        <authorList>
            <person name="Omoto C.K."/>
            <person name="Sibley D."/>
            <person name="Venepally P."/>
            <person name="Hadjithomas M."/>
            <person name="Karamycheva S."/>
            <person name="Brunk B."/>
            <person name="Roos D."/>
            <person name="Caler E."/>
            <person name="Lorenzi H."/>
        </authorList>
    </citation>
    <scope>NUCLEOTIDE SEQUENCE</scope>
</reference>
<keyword evidence="2" id="KW-1185">Reference proteome</keyword>
<proteinExistence type="predicted"/>
<name>A0A023B2M0_GRENI</name>
<evidence type="ECO:0000313" key="1">
    <source>
        <dbReference type="EMBL" id="EZG54810.1"/>
    </source>
</evidence>
<protein>
    <submittedName>
        <fullName evidence="1">Uncharacterized protein</fullName>
    </submittedName>
</protein>
<dbReference type="AlphaFoldDB" id="A0A023B2M0"/>
<evidence type="ECO:0000313" key="2">
    <source>
        <dbReference type="Proteomes" id="UP000019763"/>
    </source>
</evidence>
<dbReference type="GeneID" id="22914245"/>
<dbReference type="EMBL" id="AFNH02000891">
    <property type="protein sequence ID" value="EZG54810.1"/>
    <property type="molecule type" value="Genomic_DNA"/>
</dbReference>
<comment type="caution">
    <text evidence="1">The sequence shown here is derived from an EMBL/GenBank/DDBJ whole genome shotgun (WGS) entry which is preliminary data.</text>
</comment>
<organism evidence="1 2">
    <name type="scientific">Gregarina niphandrodes</name>
    <name type="common">Septate eugregarine</name>
    <dbReference type="NCBI Taxonomy" id="110365"/>
    <lineage>
        <taxon>Eukaryota</taxon>
        <taxon>Sar</taxon>
        <taxon>Alveolata</taxon>
        <taxon>Apicomplexa</taxon>
        <taxon>Conoidasida</taxon>
        <taxon>Gregarinasina</taxon>
        <taxon>Eugregarinorida</taxon>
        <taxon>Gregarinidae</taxon>
        <taxon>Gregarina</taxon>
    </lineage>
</organism>
<dbReference type="Proteomes" id="UP000019763">
    <property type="component" value="Unassembled WGS sequence"/>
</dbReference>
<dbReference type="VEuPathDB" id="CryptoDB:GNI_119800"/>